<feature type="coiled-coil region" evidence="1">
    <location>
        <begin position="205"/>
        <end position="232"/>
    </location>
</feature>
<dbReference type="Proteomes" id="UP001168821">
    <property type="component" value="Unassembled WGS sequence"/>
</dbReference>
<sequence length="250" mass="29129">MVKPQGWKNAPNHVFLSCVKRKAIEIGQKELISHLQTTFPEVKAKKKEIATYYNGIAVNLNKNENQRLYREYRGFGSMALIKAIELSLDFRHTHPRWARPTGKRIPQGSEYPNSERNLERWLGIKSPLLILLQLTDELQLVHLEPWSEAQQERLELQRARVYEVNRHLAALTDSWERGGLPLHMNLAVHHYPQTQDLTDRVKQQNRLLTEEVSKKSERISALEREKANLIQILQMRSASNRNNGQEEAVF</sequence>
<keyword evidence="3" id="KW-1185">Reference proteome</keyword>
<keyword evidence="1" id="KW-0175">Coiled coil</keyword>
<reference evidence="2" key="1">
    <citation type="journal article" date="2023" name="G3 (Bethesda)">
        <title>Whole genome assemblies of Zophobas morio and Tenebrio molitor.</title>
        <authorList>
            <person name="Kaur S."/>
            <person name="Stinson S.A."/>
            <person name="diCenzo G.C."/>
        </authorList>
    </citation>
    <scope>NUCLEOTIDE SEQUENCE</scope>
    <source>
        <strain evidence="2">QUZm001</strain>
    </source>
</reference>
<evidence type="ECO:0000256" key="1">
    <source>
        <dbReference type="SAM" id="Coils"/>
    </source>
</evidence>
<name>A0AA38IT04_9CUCU</name>
<dbReference type="PANTHER" id="PTHR14907">
    <property type="entry name" value="FI14130P"/>
    <property type="match status" value="1"/>
</dbReference>
<evidence type="ECO:0000313" key="3">
    <source>
        <dbReference type="Proteomes" id="UP001168821"/>
    </source>
</evidence>
<dbReference type="EMBL" id="JALNTZ010000002">
    <property type="protein sequence ID" value="KAJ3661096.1"/>
    <property type="molecule type" value="Genomic_DNA"/>
</dbReference>
<gene>
    <name evidence="2" type="ORF">Zmor_005512</name>
</gene>
<protein>
    <submittedName>
        <fullName evidence="2">Uncharacterized protein</fullName>
    </submittedName>
</protein>
<dbReference type="AlphaFoldDB" id="A0AA38IT04"/>
<dbReference type="InterPro" id="IPR026828">
    <property type="entry name" value="SAPC2_1/2"/>
</dbReference>
<organism evidence="2 3">
    <name type="scientific">Zophobas morio</name>
    <dbReference type="NCBI Taxonomy" id="2755281"/>
    <lineage>
        <taxon>Eukaryota</taxon>
        <taxon>Metazoa</taxon>
        <taxon>Ecdysozoa</taxon>
        <taxon>Arthropoda</taxon>
        <taxon>Hexapoda</taxon>
        <taxon>Insecta</taxon>
        <taxon>Pterygota</taxon>
        <taxon>Neoptera</taxon>
        <taxon>Endopterygota</taxon>
        <taxon>Coleoptera</taxon>
        <taxon>Polyphaga</taxon>
        <taxon>Cucujiformia</taxon>
        <taxon>Tenebrionidae</taxon>
        <taxon>Zophobas</taxon>
    </lineage>
</organism>
<proteinExistence type="predicted"/>
<comment type="caution">
    <text evidence="2">The sequence shown here is derived from an EMBL/GenBank/DDBJ whole genome shotgun (WGS) entry which is preliminary data.</text>
</comment>
<accession>A0AA38IT04</accession>
<evidence type="ECO:0000313" key="2">
    <source>
        <dbReference type="EMBL" id="KAJ3661096.1"/>
    </source>
</evidence>
<dbReference type="PANTHER" id="PTHR14907:SF2">
    <property type="entry name" value="SUPPRESSOR APC DOMAIN-CONTAINING PROTEIN 2"/>
    <property type="match status" value="1"/>
</dbReference>